<dbReference type="Proteomes" id="UP001646157">
    <property type="component" value="Unassembled WGS sequence"/>
</dbReference>
<reference evidence="4 5" key="1">
    <citation type="submission" date="2021-01" db="EMBL/GenBank/DDBJ databases">
        <title>Genomic Encyclopedia of Type Strains, Phase IV (KMG-IV): sequencing the most valuable type-strain genomes for metagenomic binning, comparative biology and taxonomic classification.</title>
        <authorList>
            <person name="Goeker M."/>
        </authorList>
    </citation>
    <scope>NUCLEOTIDE SEQUENCE [LARGE SCALE GENOMIC DNA]</scope>
    <source>
        <strain evidence="4 5">DSM 24834</strain>
    </source>
</reference>
<dbReference type="SUPFAM" id="SSF51735">
    <property type="entry name" value="NAD(P)-binding Rossmann-fold domains"/>
    <property type="match status" value="1"/>
</dbReference>
<name>A0ABS2NGW0_9BACI</name>
<dbReference type="Pfam" id="PF08338">
    <property type="entry name" value="DUF1731"/>
    <property type="match status" value="1"/>
</dbReference>
<gene>
    <name evidence="4" type="ORF">JOC86_003674</name>
</gene>
<evidence type="ECO:0000259" key="3">
    <source>
        <dbReference type="Pfam" id="PF08338"/>
    </source>
</evidence>
<dbReference type="NCBIfam" id="TIGR01777">
    <property type="entry name" value="yfcH"/>
    <property type="match status" value="1"/>
</dbReference>
<organism evidence="4 5">
    <name type="scientific">Rossellomorea pakistanensis</name>
    <dbReference type="NCBI Taxonomy" id="992288"/>
    <lineage>
        <taxon>Bacteria</taxon>
        <taxon>Bacillati</taxon>
        <taxon>Bacillota</taxon>
        <taxon>Bacilli</taxon>
        <taxon>Bacillales</taxon>
        <taxon>Bacillaceae</taxon>
        <taxon>Rossellomorea</taxon>
    </lineage>
</organism>
<dbReference type="Gene3D" id="3.40.50.720">
    <property type="entry name" value="NAD(P)-binding Rossmann-like Domain"/>
    <property type="match status" value="1"/>
</dbReference>
<dbReference type="InterPro" id="IPR013549">
    <property type="entry name" value="DUF1731"/>
</dbReference>
<dbReference type="EMBL" id="JAFBDZ010000004">
    <property type="protein sequence ID" value="MBM7587101.1"/>
    <property type="molecule type" value="Genomic_DNA"/>
</dbReference>
<sequence>MRVVISGGTGFIGNALTEELISYGHEVFILTRSPEKQNDSEKVHHIQWVKDGAKPEKELVNIDAFINLAGESINSGRWTAKRKQRILESRIEATREMIRLVKIIQPHTFIHASAIGYYQPSKLITHTETSQDIANDFLAQTVKRWEEEASEAINLGVRTVYTRFGIILGKEDGALPRIAIPYKLFAGGTIGSGEQWASWIHLKDTVRAIRFTLETNDIQGPVNITAPSPVTMKELGQILAKVINRPHWFPTPSFVIKAVLGEMSTLVLEGQKVIPSVLMDHGFSFMYPSLEKALVNIYKNQD</sequence>
<dbReference type="Pfam" id="PF01370">
    <property type="entry name" value="Epimerase"/>
    <property type="match status" value="1"/>
</dbReference>
<proteinExistence type="inferred from homology"/>
<dbReference type="InterPro" id="IPR010099">
    <property type="entry name" value="SDR39U1"/>
</dbReference>
<comment type="similarity">
    <text evidence="1">Belongs to the NAD(P)-dependent epimerase/dehydratase family. SDR39U1 subfamily.</text>
</comment>
<dbReference type="InterPro" id="IPR036291">
    <property type="entry name" value="NAD(P)-bd_dom_sf"/>
</dbReference>
<comment type="caution">
    <text evidence="4">The sequence shown here is derived from an EMBL/GenBank/DDBJ whole genome shotgun (WGS) entry which is preliminary data.</text>
</comment>
<keyword evidence="5" id="KW-1185">Reference proteome</keyword>
<dbReference type="PANTHER" id="PTHR11092">
    <property type="entry name" value="SUGAR NUCLEOTIDE EPIMERASE RELATED"/>
    <property type="match status" value="1"/>
</dbReference>
<feature type="domain" description="NAD-dependent epimerase/dehydratase" evidence="2">
    <location>
        <begin position="3"/>
        <end position="223"/>
    </location>
</feature>
<evidence type="ECO:0000313" key="4">
    <source>
        <dbReference type="EMBL" id="MBM7587101.1"/>
    </source>
</evidence>
<evidence type="ECO:0000313" key="5">
    <source>
        <dbReference type="Proteomes" id="UP001646157"/>
    </source>
</evidence>
<dbReference type="CDD" id="cd05242">
    <property type="entry name" value="SDR_a8"/>
    <property type="match status" value="1"/>
</dbReference>
<dbReference type="PANTHER" id="PTHR11092:SF0">
    <property type="entry name" value="EPIMERASE FAMILY PROTEIN SDR39U1"/>
    <property type="match status" value="1"/>
</dbReference>
<accession>A0ABS2NGW0</accession>
<evidence type="ECO:0000259" key="2">
    <source>
        <dbReference type="Pfam" id="PF01370"/>
    </source>
</evidence>
<dbReference type="RefSeq" id="WP_205174309.1">
    <property type="nucleotide sequence ID" value="NZ_JAFBDZ010000004.1"/>
</dbReference>
<protein>
    <submittedName>
        <fullName evidence="4">Uncharacterized protein (TIGR01777 family)</fullName>
    </submittedName>
</protein>
<evidence type="ECO:0000256" key="1">
    <source>
        <dbReference type="ARBA" id="ARBA00009353"/>
    </source>
</evidence>
<feature type="domain" description="DUF1731" evidence="3">
    <location>
        <begin position="251"/>
        <end position="297"/>
    </location>
</feature>
<dbReference type="InterPro" id="IPR001509">
    <property type="entry name" value="Epimerase_deHydtase"/>
</dbReference>